<protein>
    <submittedName>
        <fullName evidence="3">ABC transporter substrate-binding protein</fullName>
    </submittedName>
</protein>
<reference evidence="3 4" key="1">
    <citation type="submission" date="2019-02" db="EMBL/GenBank/DDBJ databases">
        <title>Draft genome sequence of Amycolatopsis sp. 8-3EHSu isolated from roots of Suaeda maritima.</title>
        <authorList>
            <person name="Duangmal K."/>
            <person name="Chantavorakit T."/>
        </authorList>
    </citation>
    <scope>NUCLEOTIDE SEQUENCE [LARGE SCALE GENOMIC DNA]</scope>
    <source>
        <strain evidence="3 4">8-3EHSu</strain>
    </source>
</reference>
<gene>
    <name evidence="3" type="ORF">EWH70_13530</name>
</gene>
<accession>A0A4Q7J7I7</accession>
<name>A0A4Q7J7I7_9PSEU</name>
<dbReference type="Gene3D" id="3.40.190.10">
    <property type="entry name" value="Periplasmic binding protein-like II"/>
    <property type="match status" value="1"/>
</dbReference>
<dbReference type="OrthoDB" id="9046151at2"/>
<evidence type="ECO:0000313" key="3">
    <source>
        <dbReference type="EMBL" id="RZQ63640.1"/>
    </source>
</evidence>
<keyword evidence="4" id="KW-1185">Reference proteome</keyword>
<dbReference type="Pfam" id="PF00496">
    <property type="entry name" value="SBP_bac_5"/>
    <property type="match status" value="1"/>
</dbReference>
<evidence type="ECO:0000259" key="2">
    <source>
        <dbReference type="Pfam" id="PF00496"/>
    </source>
</evidence>
<dbReference type="EMBL" id="SFCC01000006">
    <property type="protein sequence ID" value="RZQ63640.1"/>
    <property type="molecule type" value="Genomic_DNA"/>
</dbReference>
<dbReference type="Gene3D" id="3.10.105.10">
    <property type="entry name" value="Dipeptide-binding Protein, Domain 3"/>
    <property type="match status" value="1"/>
</dbReference>
<dbReference type="Gene3D" id="3.90.76.10">
    <property type="entry name" value="Dipeptide-binding Protein, Domain 1"/>
    <property type="match status" value="1"/>
</dbReference>
<dbReference type="InterPro" id="IPR000914">
    <property type="entry name" value="SBP_5_dom"/>
</dbReference>
<dbReference type="InterPro" id="IPR039424">
    <property type="entry name" value="SBP_5"/>
</dbReference>
<dbReference type="AlphaFoldDB" id="A0A4Q7J7I7"/>
<dbReference type="PANTHER" id="PTHR30290:SF83">
    <property type="entry name" value="ABC TRANSPORTER SUBSTRATE-BINDING PROTEIN"/>
    <property type="match status" value="1"/>
</dbReference>
<evidence type="ECO:0000313" key="4">
    <source>
        <dbReference type="Proteomes" id="UP000292003"/>
    </source>
</evidence>
<dbReference type="Proteomes" id="UP000292003">
    <property type="component" value="Unassembled WGS sequence"/>
</dbReference>
<dbReference type="PIRSF" id="PIRSF002741">
    <property type="entry name" value="MppA"/>
    <property type="match status" value="1"/>
</dbReference>
<proteinExistence type="predicted"/>
<comment type="caution">
    <text evidence="3">The sequence shown here is derived from an EMBL/GenBank/DDBJ whole genome shotgun (WGS) entry which is preliminary data.</text>
</comment>
<evidence type="ECO:0000256" key="1">
    <source>
        <dbReference type="SAM" id="MobiDB-lite"/>
    </source>
</evidence>
<dbReference type="CDD" id="cd00995">
    <property type="entry name" value="PBP2_NikA_DppA_OppA_like"/>
    <property type="match status" value="1"/>
</dbReference>
<dbReference type="SUPFAM" id="SSF53850">
    <property type="entry name" value="Periplasmic binding protein-like II"/>
    <property type="match status" value="1"/>
</dbReference>
<dbReference type="GO" id="GO:0042597">
    <property type="term" value="C:periplasmic space"/>
    <property type="evidence" value="ECO:0007669"/>
    <property type="project" value="UniProtKB-ARBA"/>
</dbReference>
<dbReference type="InterPro" id="IPR030678">
    <property type="entry name" value="Peptide/Ni-bd"/>
</dbReference>
<dbReference type="GO" id="GO:0043190">
    <property type="term" value="C:ATP-binding cassette (ABC) transporter complex"/>
    <property type="evidence" value="ECO:0007669"/>
    <property type="project" value="InterPro"/>
</dbReference>
<feature type="region of interest" description="Disordered" evidence="1">
    <location>
        <begin position="140"/>
        <end position="159"/>
    </location>
</feature>
<dbReference type="GO" id="GO:1904680">
    <property type="term" value="F:peptide transmembrane transporter activity"/>
    <property type="evidence" value="ECO:0007669"/>
    <property type="project" value="TreeGrafter"/>
</dbReference>
<dbReference type="PANTHER" id="PTHR30290">
    <property type="entry name" value="PERIPLASMIC BINDING COMPONENT OF ABC TRANSPORTER"/>
    <property type="match status" value="1"/>
</dbReference>
<organism evidence="3 4">
    <name type="scientific">Amycolatopsis suaedae</name>
    <dbReference type="NCBI Taxonomy" id="2510978"/>
    <lineage>
        <taxon>Bacteria</taxon>
        <taxon>Bacillati</taxon>
        <taxon>Actinomycetota</taxon>
        <taxon>Actinomycetes</taxon>
        <taxon>Pseudonocardiales</taxon>
        <taxon>Pseudonocardiaceae</taxon>
        <taxon>Amycolatopsis</taxon>
    </lineage>
</organism>
<feature type="domain" description="Solute-binding protein family 5" evidence="2">
    <location>
        <begin position="73"/>
        <end position="459"/>
    </location>
</feature>
<dbReference type="GO" id="GO:0015833">
    <property type="term" value="P:peptide transport"/>
    <property type="evidence" value="ECO:0007669"/>
    <property type="project" value="TreeGrafter"/>
</dbReference>
<sequence>MSAVAVVAASALVLSGCGGGEGSGSGGTEGTVTIFNGEPENPLIPGNTTEAYGQTVIDPMFTGLIEYNPDTAEPYNAVAESIQTTDSKVFKVKLKPGWKFHDGTDVKAKNFVDAWNWTAYGPNATQGASFFSAIQGYDEVHPKDPDGTSGPQKAPQPAVDKMSGLKVIDDLNFEITLSKPFSVFPTTVGYGVFSPLPDAFFADRKAYEAKPIGNGPMKFDSREVNSFIKLTRNDDYQGEDKVKFKDLVLKVYQSREAAYSDLIDNNLDFIEELPTSALAGQQFRRDLGERVVEKDSLIVQQVSFPFYRKPYDNPDLRKAISMAIDRDTITKQIFDGTRTPSDGWVHPLIKGYRPGQCGEFCTFDPVKAKEYLARSGHKGPIQMQTNVDGGHKEWAEAVCNSVKNALNTECQFVQVTDFNEHRRMVNAREMVGMYRSGWIADYPSIENFLNPLVKTGGSSNDGEYSNPAVDAKLDEADRAPSEAQAIELYAQAEKMVAQDMPIVPLWSQKTQGGRSDRLKTAKLDAFRKLDLTSVELA</sequence>